<protein>
    <recommendedName>
        <fullName evidence="1">ABC transporter domain-containing protein</fullName>
    </recommendedName>
</protein>
<name>A0A0C2FU79_9BILA</name>
<dbReference type="OrthoDB" id="6500128at2759"/>
<dbReference type="GO" id="GO:0016887">
    <property type="term" value="F:ATP hydrolysis activity"/>
    <property type="evidence" value="ECO:0007669"/>
    <property type="project" value="InterPro"/>
</dbReference>
<dbReference type="Proteomes" id="UP000054047">
    <property type="component" value="Unassembled WGS sequence"/>
</dbReference>
<dbReference type="PANTHER" id="PTHR24221:SF503">
    <property type="entry name" value="MITOCHONDRIAL POTASSIUM CHANNEL ATP-BINDING SUBUNIT"/>
    <property type="match status" value="1"/>
</dbReference>
<feature type="non-terminal residue" evidence="2">
    <location>
        <position position="100"/>
    </location>
</feature>
<reference evidence="2 3" key="1">
    <citation type="submission" date="2013-12" db="EMBL/GenBank/DDBJ databases">
        <title>Draft genome of the parsitic nematode Ancylostoma duodenale.</title>
        <authorList>
            <person name="Mitreva M."/>
        </authorList>
    </citation>
    <scope>NUCLEOTIDE SEQUENCE [LARGE SCALE GENOMIC DNA]</scope>
    <source>
        <strain evidence="2 3">Zhejiang</strain>
    </source>
</reference>
<proteinExistence type="predicted"/>
<dbReference type="GO" id="GO:0016020">
    <property type="term" value="C:membrane"/>
    <property type="evidence" value="ECO:0007669"/>
    <property type="project" value="TreeGrafter"/>
</dbReference>
<evidence type="ECO:0000313" key="2">
    <source>
        <dbReference type="EMBL" id="KIH48446.1"/>
    </source>
</evidence>
<feature type="domain" description="ABC transporter" evidence="1">
    <location>
        <begin position="22"/>
        <end position="90"/>
    </location>
</feature>
<dbReference type="EMBL" id="KN759558">
    <property type="protein sequence ID" value="KIH48446.1"/>
    <property type="molecule type" value="Genomic_DNA"/>
</dbReference>
<dbReference type="Pfam" id="PF00005">
    <property type="entry name" value="ABC_tran"/>
    <property type="match status" value="1"/>
</dbReference>
<dbReference type="GO" id="GO:0042626">
    <property type="term" value="F:ATPase-coupled transmembrane transporter activity"/>
    <property type="evidence" value="ECO:0007669"/>
    <property type="project" value="TreeGrafter"/>
</dbReference>
<gene>
    <name evidence="2" type="ORF">ANCDUO_21485</name>
</gene>
<dbReference type="Gene3D" id="3.40.50.300">
    <property type="entry name" value="P-loop containing nucleotide triphosphate hydrolases"/>
    <property type="match status" value="1"/>
</dbReference>
<dbReference type="GO" id="GO:0005524">
    <property type="term" value="F:ATP binding"/>
    <property type="evidence" value="ECO:0007669"/>
    <property type="project" value="InterPro"/>
</dbReference>
<dbReference type="SUPFAM" id="SSF52540">
    <property type="entry name" value="P-loop containing nucleoside triphosphate hydrolases"/>
    <property type="match status" value="1"/>
</dbReference>
<sequence>MWRIPSQPCHNSVKTRTEKIGLLTRLYDCNCGSMTLDGRDIRSIKLSDLRKMIGIVQQEPCLFNGTIRENIVLGRDISDQQAEDAARIANAHDFIIKLEK</sequence>
<organism evidence="2 3">
    <name type="scientific">Ancylostoma duodenale</name>
    <dbReference type="NCBI Taxonomy" id="51022"/>
    <lineage>
        <taxon>Eukaryota</taxon>
        <taxon>Metazoa</taxon>
        <taxon>Ecdysozoa</taxon>
        <taxon>Nematoda</taxon>
        <taxon>Chromadorea</taxon>
        <taxon>Rhabditida</taxon>
        <taxon>Rhabditina</taxon>
        <taxon>Rhabditomorpha</taxon>
        <taxon>Strongyloidea</taxon>
        <taxon>Ancylostomatidae</taxon>
        <taxon>Ancylostomatinae</taxon>
        <taxon>Ancylostoma</taxon>
    </lineage>
</organism>
<dbReference type="InterPro" id="IPR003439">
    <property type="entry name" value="ABC_transporter-like_ATP-bd"/>
</dbReference>
<dbReference type="InterPro" id="IPR027417">
    <property type="entry name" value="P-loop_NTPase"/>
</dbReference>
<accession>A0A0C2FU79</accession>
<evidence type="ECO:0000313" key="3">
    <source>
        <dbReference type="Proteomes" id="UP000054047"/>
    </source>
</evidence>
<dbReference type="AlphaFoldDB" id="A0A0C2FU79"/>
<dbReference type="InterPro" id="IPR039421">
    <property type="entry name" value="Type_1_exporter"/>
</dbReference>
<keyword evidence="3" id="KW-1185">Reference proteome</keyword>
<evidence type="ECO:0000259" key="1">
    <source>
        <dbReference type="Pfam" id="PF00005"/>
    </source>
</evidence>
<dbReference type="PANTHER" id="PTHR24221">
    <property type="entry name" value="ATP-BINDING CASSETTE SUB-FAMILY B"/>
    <property type="match status" value="1"/>
</dbReference>